<dbReference type="CDD" id="cd05382">
    <property type="entry name" value="CAP_GAPR1-like"/>
    <property type="match status" value="1"/>
</dbReference>
<dbReference type="SMART" id="SM00198">
    <property type="entry name" value="SCP"/>
    <property type="match status" value="1"/>
</dbReference>
<dbReference type="InterPro" id="IPR034113">
    <property type="entry name" value="SCP_GAPR1-like"/>
</dbReference>
<dbReference type="PANTHER" id="PTHR10334">
    <property type="entry name" value="CYSTEINE-RICH SECRETORY PROTEIN-RELATED"/>
    <property type="match status" value="1"/>
</dbReference>
<dbReference type="Gene3D" id="3.40.33.10">
    <property type="entry name" value="CAP"/>
    <property type="match status" value="1"/>
</dbReference>
<dbReference type="EMBL" id="CAJHNH020000148">
    <property type="protein sequence ID" value="CAG5115683.1"/>
    <property type="molecule type" value="Genomic_DNA"/>
</dbReference>
<dbReference type="InterPro" id="IPR035940">
    <property type="entry name" value="CAP_sf"/>
</dbReference>
<keyword evidence="4" id="KW-1185">Reference proteome</keyword>
<reference evidence="3" key="1">
    <citation type="submission" date="2021-04" db="EMBL/GenBank/DDBJ databases">
        <authorList>
            <consortium name="Molecular Ecology Group"/>
        </authorList>
    </citation>
    <scope>NUCLEOTIDE SEQUENCE</scope>
</reference>
<feature type="region of interest" description="Disordered" evidence="1">
    <location>
        <begin position="1"/>
        <end position="22"/>
    </location>
</feature>
<gene>
    <name evidence="3" type="ORF">CUNI_LOCUS1241</name>
</gene>
<dbReference type="Pfam" id="PF00188">
    <property type="entry name" value="CAP"/>
    <property type="match status" value="1"/>
</dbReference>
<protein>
    <recommendedName>
        <fullName evidence="2">SCP domain-containing protein</fullName>
    </recommendedName>
</protein>
<dbReference type="AlphaFoldDB" id="A0A8S3YEM7"/>
<comment type="caution">
    <text evidence="3">The sequence shown here is derived from an EMBL/GenBank/DDBJ whole genome shotgun (WGS) entry which is preliminary data.</text>
</comment>
<dbReference type="SUPFAM" id="SSF55797">
    <property type="entry name" value="PR-1-like"/>
    <property type="match status" value="1"/>
</dbReference>
<name>A0A8S3YEM7_9EUPU</name>
<evidence type="ECO:0000259" key="2">
    <source>
        <dbReference type="SMART" id="SM00198"/>
    </source>
</evidence>
<dbReference type="PROSITE" id="PS01009">
    <property type="entry name" value="CRISP_1"/>
    <property type="match status" value="1"/>
</dbReference>
<accession>A0A8S3YEM7</accession>
<evidence type="ECO:0000313" key="4">
    <source>
        <dbReference type="Proteomes" id="UP000678393"/>
    </source>
</evidence>
<dbReference type="GO" id="GO:0005576">
    <property type="term" value="C:extracellular region"/>
    <property type="evidence" value="ECO:0007669"/>
    <property type="project" value="InterPro"/>
</dbReference>
<proteinExistence type="predicted"/>
<evidence type="ECO:0000313" key="3">
    <source>
        <dbReference type="EMBL" id="CAG5115683.1"/>
    </source>
</evidence>
<organism evidence="3 4">
    <name type="scientific">Candidula unifasciata</name>
    <dbReference type="NCBI Taxonomy" id="100452"/>
    <lineage>
        <taxon>Eukaryota</taxon>
        <taxon>Metazoa</taxon>
        <taxon>Spiralia</taxon>
        <taxon>Lophotrochozoa</taxon>
        <taxon>Mollusca</taxon>
        <taxon>Gastropoda</taxon>
        <taxon>Heterobranchia</taxon>
        <taxon>Euthyneura</taxon>
        <taxon>Panpulmonata</taxon>
        <taxon>Eupulmonata</taxon>
        <taxon>Stylommatophora</taxon>
        <taxon>Helicina</taxon>
        <taxon>Helicoidea</taxon>
        <taxon>Geomitridae</taxon>
        <taxon>Candidula</taxon>
    </lineage>
</organism>
<evidence type="ECO:0000256" key="1">
    <source>
        <dbReference type="SAM" id="MobiDB-lite"/>
    </source>
</evidence>
<dbReference type="InterPro" id="IPR001283">
    <property type="entry name" value="CRISP-related"/>
</dbReference>
<dbReference type="Proteomes" id="UP000678393">
    <property type="component" value="Unassembled WGS sequence"/>
</dbReference>
<dbReference type="InterPro" id="IPR014044">
    <property type="entry name" value="CAP_dom"/>
</dbReference>
<sequence length="167" mass="18373">MGCFKSKPAKSAKGETSIKDFRNQTLKAHNERRKKHGVPALKLSSDLNNYAQQWADNLAKTGNIKHSDCTLKGAKIGENIASKWSSDGAVYTGEEVTEQWYREISKHNYSAESSTGSGHFTQVVWKESKQLGVGRAKDSTGKLIVVASYRPPGNVIGTFTKNVFPPK</sequence>
<dbReference type="FunFam" id="3.40.33.10:FF:000002">
    <property type="entry name" value="Golgi-associated plant pathogenesis-related protein 1"/>
    <property type="match status" value="1"/>
</dbReference>
<feature type="domain" description="SCP" evidence="2">
    <location>
        <begin position="20"/>
        <end position="157"/>
    </location>
</feature>
<dbReference type="PRINTS" id="PR00837">
    <property type="entry name" value="V5TPXLIKE"/>
</dbReference>
<dbReference type="OrthoDB" id="337038at2759"/>
<feature type="compositionally biased region" description="Basic and acidic residues" evidence="1">
    <location>
        <begin position="12"/>
        <end position="22"/>
    </location>
</feature>
<dbReference type="InterPro" id="IPR018244">
    <property type="entry name" value="Allrgn_V5/Tpx1_CS"/>
</dbReference>